<keyword evidence="1" id="KW-0812">Transmembrane</keyword>
<dbReference type="EMBL" id="SMLB01000014">
    <property type="protein sequence ID" value="TDD69454.1"/>
    <property type="molecule type" value="Genomic_DNA"/>
</dbReference>
<keyword evidence="1" id="KW-0472">Membrane</keyword>
<protein>
    <submittedName>
        <fullName evidence="2">Methionine/alanine import family NSS transporter small subunit</fullName>
    </submittedName>
</protein>
<dbReference type="RefSeq" id="WP_132103461.1">
    <property type="nucleotide sequence ID" value="NZ_SMLB01000014.1"/>
</dbReference>
<reference evidence="2 3" key="1">
    <citation type="submission" date="2019-02" db="EMBL/GenBank/DDBJ databases">
        <title>Draft genome sequences of novel Actinobacteria.</title>
        <authorList>
            <person name="Sahin N."/>
            <person name="Ay H."/>
            <person name="Saygin H."/>
        </authorList>
    </citation>
    <scope>NUCLEOTIDE SEQUENCE [LARGE SCALE GENOMIC DNA]</scope>
    <source>
        <strain evidence="2 3">8K307</strain>
    </source>
</reference>
<evidence type="ECO:0000313" key="2">
    <source>
        <dbReference type="EMBL" id="TDD69454.1"/>
    </source>
</evidence>
<organism evidence="2 3">
    <name type="scientific">Jiangella aurantiaca</name>
    <dbReference type="NCBI Taxonomy" id="2530373"/>
    <lineage>
        <taxon>Bacteria</taxon>
        <taxon>Bacillati</taxon>
        <taxon>Actinomycetota</taxon>
        <taxon>Actinomycetes</taxon>
        <taxon>Jiangellales</taxon>
        <taxon>Jiangellaceae</taxon>
        <taxon>Jiangella</taxon>
    </lineage>
</organism>
<feature type="transmembrane region" description="Helical" evidence="1">
    <location>
        <begin position="6"/>
        <end position="27"/>
    </location>
</feature>
<dbReference type="Pfam" id="PF16951">
    <property type="entry name" value="MaAIMP_sms"/>
    <property type="match status" value="1"/>
</dbReference>
<keyword evidence="3" id="KW-1185">Reference proteome</keyword>
<accession>A0A4R5AF18</accession>
<dbReference type="AlphaFoldDB" id="A0A4R5AF18"/>
<comment type="caution">
    <text evidence="2">The sequence shown here is derived from an EMBL/GenBank/DDBJ whole genome shotgun (WGS) entry which is preliminary data.</text>
</comment>
<dbReference type="NCBIfam" id="NF033493">
    <property type="entry name" value="MetS_like_NSS"/>
    <property type="match status" value="1"/>
</dbReference>
<evidence type="ECO:0000313" key="3">
    <source>
        <dbReference type="Proteomes" id="UP000295217"/>
    </source>
</evidence>
<dbReference type="InterPro" id="IPR031596">
    <property type="entry name" value="MaAIMP_sms"/>
</dbReference>
<proteinExistence type="predicted"/>
<keyword evidence="1" id="KW-1133">Transmembrane helix</keyword>
<evidence type="ECO:0000256" key="1">
    <source>
        <dbReference type="SAM" id="Phobius"/>
    </source>
</evidence>
<dbReference type="OrthoDB" id="6712920at2"/>
<sequence>MSGGALAMLIVAIVIVWGGLAMSVVTLMRHPDVRVAEDRPDL</sequence>
<gene>
    <name evidence="2" type="ORF">E1262_12445</name>
</gene>
<dbReference type="Proteomes" id="UP000295217">
    <property type="component" value="Unassembled WGS sequence"/>
</dbReference>
<name>A0A4R5AF18_9ACTN</name>